<evidence type="ECO:0000313" key="1">
    <source>
        <dbReference type="EMBL" id="KAI4561743.1"/>
    </source>
</evidence>
<organism evidence="1 2">
    <name type="scientific">Ovis ammon polii x Ovis aries</name>
    <dbReference type="NCBI Taxonomy" id="2918886"/>
    <lineage>
        <taxon>Eukaryota</taxon>
        <taxon>Metazoa</taxon>
        <taxon>Chordata</taxon>
        <taxon>Craniata</taxon>
        <taxon>Vertebrata</taxon>
        <taxon>Euteleostomi</taxon>
        <taxon>Mammalia</taxon>
        <taxon>Eutheria</taxon>
        <taxon>Laurasiatheria</taxon>
        <taxon>Artiodactyla</taxon>
        <taxon>Ruminantia</taxon>
        <taxon>Pecora</taxon>
        <taxon>Bovidae</taxon>
        <taxon>Caprinae</taxon>
        <taxon>Ovis</taxon>
    </lineage>
</organism>
<gene>
    <name evidence="1" type="ORF">MJG53_016797</name>
</gene>
<evidence type="ECO:0000313" key="2">
    <source>
        <dbReference type="Proteomes" id="UP001057279"/>
    </source>
</evidence>
<keyword evidence="2" id="KW-1185">Reference proteome</keyword>
<comment type="caution">
    <text evidence="1">The sequence shown here is derived from an EMBL/GenBank/DDBJ whole genome shotgun (WGS) entry which is preliminary data.</text>
</comment>
<dbReference type="EMBL" id="CM043046">
    <property type="protein sequence ID" value="KAI4561743.1"/>
    <property type="molecule type" value="Genomic_DNA"/>
</dbReference>
<sequence length="661" mass="73645">MEYFPENLKVQPYLIDKYDAIGTVGPKGPGVDLHSCTTLGVQSCHDLLKLKLLAIFSAQSMQMKIGDLVSTDQVFSLSLVESGFEGITFDGILGLNYPNISFTGAIPIFDNLENQDTLFSIIFTINGIKYPVLAQAYILKSVYLGNITIGTPPQEFQVLFDTGSSDLWVPSLLCNSSTCAKHVMFRHHLSSTYRPTNKTFTIFYGVGIIEGVVVRDTVRIGDLVSTDQTFGLSFAESGFENITFDGILGLSYPNTSCLGAIPIFDKLKNQSAISEPVFAFYLSKDKQEGSVVMFGGVDHRYYKGELNWVPVIQAGAWSVHMNRISMKREVIACSLGCEAFVDTGTSLIIGPRRLVNKIRKLIRATHWLSKHYVSCSVVNTLPSIIFTINGIDYPVPAQAYILECCWRQCNACIGGPSVHIDFSLSEFPPGVELQTICLELLWRNSSRKDVTSKCNGKTQVGLALRYNYSPPEEHHGSTQVRFRHYKSSTFRSTQKTFSIAYGSWSMKVFLAYDTIRIGDLICTDQPFGLSVVEYGFEGRAYDGILGFNYSNESFSGAIPIFDKLENQGHDMTGPQSCATMQIYTKNLGSHSSYSKVVFGLYKGLATQDMDMDEVIREDMAQAVNYGENKEGKKIRKYKNAKSKGKYAYNHNFAFIQLRYNG</sequence>
<reference evidence="1" key="1">
    <citation type="submission" date="2022-03" db="EMBL/GenBank/DDBJ databases">
        <title>Genomic analyses of argali, domestic sheep and their hybrids provide insights into chromosomal evolution, heterosis and genetic basis of agronomic traits.</title>
        <authorList>
            <person name="Li M."/>
        </authorList>
    </citation>
    <scope>NUCLEOTIDE SEQUENCE</scope>
    <source>
        <strain evidence="1">F1 hybrid</strain>
    </source>
</reference>
<protein>
    <submittedName>
        <fullName evidence="1">Uncharacterized protein</fullName>
    </submittedName>
</protein>
<accession>A0ACB9U9T3</accession>
<dbReference type="Proteomes" id="UP001057279">
    <property type="component" value="Linkage Group LG21"/>
</dbReference>
<proteinExistence type="predicted"/>
<name>A0ACB9U9T3_9CETA</name>